<gene>
    <name evidence="1" type="ORF">H9962_08760</name>
</gene>
<organism evidence="1 2">
    <name type="scientific">Candidatus Mailhella merdigallinarum</name>
    <dbReference type="NCBI Taxonomy" id="2838658"/>
    <lineage>
        <taxon>Bacteria</taxon>
        <taxon>Pseudomonadati</taxon>
        <taxon>Thermodesulfobacteriota</taxon>
        <taxon>Desulfovibrionia</taxon>
        <taxon>Desulfovibrionales</taxon>
        <taxon>Desulfovibrionaceae</taxon>
        <taxon>Mailhella</taxon>
    </lineage>
</organism>
<reference evidence="1" key="1">
    <citation type="journal article" date="2021" name="PeerJ">
        <title>Extensive microbial diversity within the chicken gut microbiome revealed by metagenomics and culture.</title>
        <authorList>
            <person name="Gilroy R."/>
            <person name="Ravi A."/>
            <person name="Getino M."/>
            <person name="Pursley I."/>
            <person name="Horton D.L."/>
            <person name="Alikhan N.F."/>
            <person name="Baker D."/>
            <person name="Gharbi K."/>
            <person name="Hall N."/>
            <person name="Watson M."/>
            <person name="Adriaenssens E.M."/>
            <person name="Foster-Nyarko E."/>
            <person name="Jarju S."/>
            <person name="Secka A."/>
            <person name="Antonio M."/>
            <person name="Oren A."/>
            <person name="Chaudhuri R.R."/>
            <person name="La Ragione R."/>
            <person name="Hildebrand F."/>
            <person name="Pallen M.J."/>
        </authorList>
    </citation>
    <scope>NUCLEOTIDE SEQUENCE</scope>
    <source>
        <strain evidence="1">CHK186-16707</strain>
    </source>
</reference>
<dbReference type="SUPFAM" id="SSF54506">
    <property type="entry name" value="Diaminopimelate epimerase-like"/>
    <property type="match status" value="1"/>
</dbReference>
<name>A0A9D2HDL1_9BACT</name>
<dbReference type="EMBL" id="DXAN01000028">
    <property type="protein sequence ID" value="HJA09262.1"/>
    <property type="molecule type" value="Genomic_DNA"/>
</dbReference>
<reference evidence="1" key="2">
    <citation type="submission" date="2021-04" db="EMBL/GenBank/DDBJ databases">
        <authorList>
            <person name="Gilroy R."/>
        </authorList>
    </citation>
    <scope>NUCLEOTIDE SEQUENCE</scope>
    <source>
        <strain evidence="1">CHK186-16707</strain>
    </source>
</reference>
<dbReference type="InterPro" id="IPR058944">
    <property type="entry name" value="CntK-like"/>
</dbReference>
<proteinExistence type="predicted"/>
<accession>A0A9D2HDL1</accession>
<dbReference type="AlphaFoldDB" id="A0A9D2HDL1"/>
<evidence type="ECO:0000313" key="1">
    <source>
        <dbReference type="EMBL" id="HJA09262.1"/>
    </source>
</evidence>
<evidence type="ECO:0000313" key="2">
    <source>
        <dbReference type="Proteomes" id="UP000824225"/>
    </source>
</evidence>
<evidence type="ECO:0008006" key="3">
    <source>
        <dbReference type="Google" id="ProtNLM"/>
    </source>
</evidence>
<dbReference type="Pfam" id="PF26317">
    <property type="entry name" value="CntK_N"/>
    <property type="match status" value="1"/>
</dbReference>
<sequence>MPDFWKITPGGNPTILLETGAVPRALRARAAAEIMDPLHLSGEQVGFVRFASPSEPTPRLDMMGGEFCLNATRAFAALLAREGCLNASGPDRWSGSVEVSGADGPVAVRVRRVPAFHAPAGWTASAGLSFKTSRPSVVKENASLIRVPGIAHILLENISPPPTDALPVACAELRARFDLDAEDAVGCLWLDTRSDPPILYPVVWVRATQSLCTESACGSGTLACALALRARCGDSRFAIRQPGGDVLTVSFEPETDTPPQIGKTKLVWVDGPVRFVAEGRLFLACLQV</sequence>
<comment type="caution">
    <text evidence="1">The sequence shown here is derived from an EMBL/GenBank/DDBJ whole genome shotgun (WGS) entry which is preliminary data.</text>
</comment>
<dbReference type="Proteomes" id="UP000824225">
    <property type="component" value="Unassembled WGS sequence"/>
</dbReference>
<protein>
    <recommendedName>
        <fullName evidence="3">Diaminopimelate epimerase</fullName>
    </recommendedName>
</protein>